<evidence type="ECO:0000256" key="1">
    <source>
        <dbReference type="SAM" id="Phobius"/>
    </source>
</evidence>
<keyword evidence="2" id="KW-1185">Reference proteome</keyword>
<sequence>MLLRCLFYVLIPLSLAFMITWIKVLDRAKVELGLQHYAEKGDPTSFLKMPANALVNFGYSIIGMYWIIFTRRSEKKLGTEVFFYYIFSWMSVCYGFVQFGRIVSQTKMFAIIDQWVTLPFFAWVVCWNEFVYRQSLWQSSRFSSYMRMSFFSYFCVLLHEYGFEFVLGLHILAAIIYTIRTQDRVGTQLSIKYFWFAILCCTGFVFLKLGDHYLGQFSYFQRFSGHFWSKVCDIGQVHFVCKYFQSLQIIPKESKGVSKRLRKKY</sequence>
<organism evidence="2 3">
    <name type="scientific">Actinia tenebrosa</name>
    <name type="common">Australian red waratah sea anemone</name>
    <dbReference type="NCBI Taxonomy" id="6105"/>
    <lineage>
        <taxon>Eukaryota</taxon>
        <taxon>Metazoa</taxon>
        <taxon>Cnidaria</taxon>
        <taxon>Anthozoa</taxon>
        <taxon>Hexacorallia</taxon>
        <taxon>Actiniaria</taxon>
        <taxon>Actiniidae</taxon>
        <taxon>Actinia</taxon>
    </lineage>
</organism>
<dbReference type="KEGG" id="aten:116287810"/>
<dbReference type="RefSeq" id="XP_031550367.1">
    <property type="nucleotide sequence ID" value="XM_031694507.1"/>
</dbReference>
<evidence type="ECO:0000313" key="3">
    <source>
        <dbReference type="RefSeq" id="XP_031550367.1"/>
    </source>
</evidence>
<feature type="transmembrane region" description="Helical" evidence="1">
    <location>
        <begin position="109"/>
        <end position="130"/>
    </location>
</feature>
<name>A0A6P8HCG6_ACTTE</name>
<proteinExistence type="predicted"/>
<dbReference type="Pfam" id="PF15100">
    <property type="entry name" value="TMEM187"/>
    <property type="match status" value="1"/>
</dbReference>
<dbReference type="InParanoid" id="A0A6P8HCG6"/>
<keyword evidence="1" id="KW-1133">Transmembrane helix</keyword>
<keyword evidence="1" id="KW-0472">Membrane</keyword>
<feature type="transmembrane region" description="Helical" evidence="1">
    <location>
        <begin position="191"/>
        <end position="210"/>
    </location>
</feature>
<feature type="transmembrane region" description="Helical" evidence="1">
    <location>
        <begin position="81"/>
        <end position="97"/>
    </location>
</feature>
<dbReference type="FunCoup" id="A0A6P8HCG6">
    <property type="interactions" value="56"/>
</dbReference>
<gene>
    <name evidence="3" type="primary">LOC116287810</name>
</gene>
<dbReference type="InterPro" id="IPR028066">
    <property type="entry name" value="TMEM187"/>
</dbReference>
<dbReference type="AlphaFoldDB" id="A0A6P8HCG6"/>
<dbReference type="GO" id="GO:0030133">
    <property type="term" value="C:transport vesicle"/>
    <property type="evidence" value="ECO:0007669"/>
    <property type="project" value="TreeGrafter"/>
</dbReference>
<dbReference type="PANTHER" id="PTHR15066:SF0">
    <property type="entry name" value="TRANSMEMBRANE PROTEIN 187"/>
    <property type="match status" value="1"/>
</dbReference>
<dbReference type="OrthoDB" id="5973769at2759"/>
<feature type="transmembrane region" description="Helical" evidence="1">
    <location>
        <begin position="46"/>
        <end position="69"/>
    </location>
</feature>
<reference evidence="3" key="1">
    <citation type="submission" date="2025-08" db="UniProtKB">
        <authorList>
            <consortium name="RefSeq"/>
        </authorList>
    </citation>
    <scope>IDENTIFICATION</scope>
    <source>
        <tissue evidence="3">Tentacle</tissue>
    </source>
</reference>
<accession>A0A6P8HCG6</accession>
<protein>
    <submittedName>
        <fullName evidence="3">Transmembrane protein 187-like</fullName>
    </submittedName>
</protein>
<keyword evidence="1" id="KW-0812">Transmembrane</keyword>
<dbReference type="GeneID" id="116287810"/>
<dbReference type="PANTHER" id="PTHR15066">
    <property type="entry name" value="TRANSMEMBRANE PROTEIN 187"/>
    <property type="match status" value="1"/>
</dbReference>
<evidence type="ECO:0000313" key="2">
    <source>
        <dbReference type="Proteomes" id="UP000515163"/>
    </source>
</evidence>
<dbReference type="Proteomes" id="UP000515163">
    <property type="component" value="Unplaced"/>
</dbReference>
<feature type="transmembrane region" description="Helical" evidence="1">
    <location>
        <begin position="150"/>
        <end position="179"/>
    </location>
</feature>
<feature type="transmembrane region" description="Helical" evidence="1">
    <location>
        <begin position="6"/>
        <end position="25"/>
    </location>
</feature>